<dbReference type="InterPro" id="IPR030664">
    <property type="entry name" value="SdhA/FrdA/AprA"/>
</dbReference>
<keyword evidence="1" id="KW-0285">Flavoprotein</keyword>
<name>A0A3B0R0V8_9ZZZZ</name>
<dbReference type="EMBL" id="UOEA01000086">
    <property type="protein sequence ID" value="VAV85357.1"/>
    <property type="molecule type" value="Genomic_DNA"/>
</dbReference>
<dbReference type="PRINTS" id="PR00368">
    <property type="entry name" value="FADPNR"/>
</dbReference>
<sequence>MSSGYTSEFKKLIKNVEATRPERIEIAKSGEHFPALTMDQRKEWLDLYHPDYKDEGRRKVGLGPNKGDILPEEVAALLESRTMLDIDNIDLTKADYETDVLVLGAGGSGTAAALTAVDAGCDVILATKLRHGDSNTVMAEGGIQCADQEGDSPYYHYLDVIGGGHFSNKPELVAALANDAPLTIHWLEQLGMMFDKLPDGRMKVRHGGGTSRKRMHSAGDMTGAEIMRVVRDEARNRTDKIKVLEFSPAVELLTAKDGSVCGAILYNLETKEYYIVKAKSVVIATGGFGRLHIQGFPTTNHYGATADGIVMAYRAGAELQDLDSTQYHPTGCIFPEQNVGLLITEKVRGLGAQLLNIEGEQFCFPLEPRDVESACILRECLDIGKGIQTPTGRYGVWLDSPMIDILHGEGTVRKELPAKYIQFKRYNIDISKVPMLVYPTLHYQNGGLAIDDSSQTNVKGLYASGEVSGGVHGRNRLMGNSLLDVLVFGRRAGASAAENAKAIKKHPEATLDHLKAFDKELKKANITDPMTGPIILPEYTPEHVKSRQWD</sequence>
<dbReference type="PANTHER" id="PTHR11632:SF51">
    <property type="entry name" value="SUCCINATE DEHYDROGENASE [UBIQUINONE] FLAVOPROTEIN SUBUNIT, MITOCHONDRIAL"/>
    <property type="match status" value="1"/>
</dbReference>
<evidence type="ECO:0000259" key="3">
    <source>
        <dbReference type="Pfam" id="PF00890"/>
    </source>
</evidence>
<evidence type="ECO:0000313" key="4">
    <source>
        <dbReference type="EMBL" id="VAV85357.1"/>
    </source>
</evidence>
<dbReference type="EC" id="1.4.3.16" evidence="4"/>
<dbReference type="SUPFAM" id="SSF56425">
    <property type="entry name" value="Succinate dehydrogenase/fumarate reductase flavoprotein, catalytic domain"/>
    <property type="match status" value="1"/>
</dbReference>
<dbReference type="PANTHER" id="PTHR11632">
    <property type="entry name" value="SUCCINATE DEHYDROGENASE 2 FLAVOPROTEIN SUBUNIT"/>
    <property type="match status" value="1"/>
</dbReference>
<reference evidence="4" key="1">
    <citation type="submission" date="2018-06" db="EMBL/GenBank/DDBJ databases">
        <authorList>
            <person name="Zhirakovskaya E."/>
        </authorList>
    </citation>
    <scope>NUCLEOTIDE SEQUENCE</scope>
</reference>
<protein>
    <submittedName>
        <fullName evidence="4">L-aspartate oxidase</fullName>
        <ecNumber evidence="4">1.4.3.16</ecNumber>
    </submittedName>
</protein>
<dbReference type="InterPro" id="IPR027477">
    <property type="entry name" value="Succ_DH/fumarate_Rdtase_cat_sf"/>
</dbReference>
<dbReference type="SUPFAM" id="SSF51905">
    <property type="entry name" value="FAD/NAD(P)-binding domain"/>
    <property type="match status" value="1"/>
</dbReference>
<feature type="domain" description="FAD-dependent oxidoreductase 2 FAD-binding" evidence="3">
    <location>
        <begin position="99"/>
        <end position="482"/>
    </location>
</feature>
<dbReference type="InterPro" id="IPR003953">
    <property type="entry name" value="FAD-dep_OxRdtase_2_FAD-bd"/>
</dbReference>
<dbReference type="AlphaFoldDB" id="A0A3B0R0V8"/>
<dbReference type="Pfam" id="PF00890">
    <property type="entry name" value="FAD_binding_2"/>
    <property type="match status" value="1"/>
</dbReference>
<gene>
    <name evidence="4" type="ORF">MNBD_DELTA01-1284</name>
</gene>
<keyword evidence="2 4" id="KW-0560">Oxidoreductase</keyword>
<dbReference type="Gene3D" id="3.50.50.60">
    <property type="entry name" value="FAD/NAD(P)-binding domain"/>
    <property type="match status" value="1"/>
</dbReference>
<evidence type="ECO:0000256" key="1">
    <source>
        <dbReference type="ARBA" id="ARBA00022630"/>
    </source>
</evidence>
<dbReference type="InterPro" id="IPR036188">
    <property type="entry name" value="FAD/NAD-bd_sf"/>
</dbReference>
<dbReference type="PRINTS" id="PR00411">
    <property type="entry name" value="PNDRDTASEI"/>
</dbReference>
<dbReference type="Gene3D" id="3.90.700.10">
    <property type="entry name" value="Succinate dehydrogenase/fumarate reductase flavoprotein, catalytic domain"/>
    <property type="match status" value="1"/>
</dbReference>
<accession>A0A3B0R0V8</accession>
<dbReference type="GO" id="GO:0008734">
    <property type="term" value="F:L-aspartate oxidase activity"/>
    <property type="evidence" value="ECO:0007669"/>
    <property type="project" value="UniProtKB-EC"/>
</dbReference>
<proteinExistence type="predicted"/>
<organism evidence="4">
    <name type="scientific">hydrothermal vent metagenome</name>
    <dbReference type="NCBI Taxonomy" id="652676"/>
    <lineage>
        <taxon>unclassified sequences</taxon>
        <taxon>metagenomes</taxon>
        <taxon>ecological metagenomes</taxon>
    </lineage>
</organism>
<evidence type="ECO:0000256" key="2">
    <source>
        <dbReference type="ARBA" id="ARBA00023002"/>
    </source>
</evidence>